<gene>
    <name evidence="1" type="ORF">QTN89_26900</name>
</gene>
<evidence type="ECO:0000313" key="2">
    <source>
        <dbReference type="Proteomes" id="UP001239462"/>
    </source>
</evidence>
<protein>
    <recommendedName>
        <fullName evidence="3">Outer membrane lipoprotein-sorting protein</fullName>
    </recommendedName>
</protein>
<dbReference type="Proteomes" id="UP001239462">
    <property type="component" value="Unassembled WGS sequence"/>
</dbReference>
<name>A0ABT7PRI8_9BACT</name>
<dbReference type="RefSeq" id="WP_149498077.1">
    <property type="nucleotide sequence ID" value="NZ_JAJMQV010000015.1"/>
</dbReference>
<evidence type="ECO:0000313" key="1">
    <source>
        <dbReference type="EMBL" id="MDM4019112.1"/>
    </source>
</evidence>
<comment type="caution">
    <text evidence="1">The sequence shown here is derived from an EMBL/GenBank/DDBJ whole genome shotgun (WGS) entry which is preliminary data.</text>
</comment>
<accession>A0ABT7PRI8</accession>
<evidence type="ECO:0008006" key="3">
    <source>
        <dbReference type="Google" id="ProtNLM"/>
    </source>
</evidence>
<sequence length="273" mass="31030">MHQTKLRLLPRRECLSFLLLGTLAFVPVIGIAQDPVESDSSSALKDRFTKLAERITVSAAGPPKTKLTRLEQPVLSWSNPERNTTVGALHLWTRTGRPEAALCIYPSLEKVHLEFQSLSTSQLLANDSDRLIWQPNQPGVNWKDLPDTAPPLKSPYQRLRQMRSIGRRFSAKLVPPNRPSIPLRVLERPIYRYPNHTGGDVIDGAVFSFVQGTDPEVLLLLEAYESGDEHRYRYTLARMSVVPTEVTIDNTTVWETSWAVQRSYTPYYVYETK</sequence>
<keyword evidence="2" id="KW-1185">Reference proteome</keyword>
<proteinExistence type="predicted"/>
<organism evidence="1 2">
    <name type="scientific">Roseiconus lacunae</name>
    <dbReference type="NCBI Taxonomy" id="2605694"/>
    <lineage>
        <taxon>Bacteria</taxon>
        <taxon>Pseudomonadati</taxon>
        <taxon>Planctomycetota</taxon>
        <taxon>Planctomycetia</taxon>
        <taxon>Pirellulales</taxon>
        <taxon>Pirellulaceae</taxon>
        <taxon>Roseiconus</taxon>
    </lineage>
</organism>
<dbReference type="EMBL" id="JASZZN010000031">
    <property type="protein sequence ID" value="MDM4019112.1"/>
    <property type="molecule type" value="Genomic_DNA"/>
</dbReference>
<reference evidence="1 2" key="1">
    <citation type="submission" date="2023-06" db="EMBL/GenBank/DDBJ databases">
        <title>Roseiconus lacunae JC819 isolated from Gulf of Mannar region, Tamil Nadu.</title>
        <authorList>
            <person name="Pk S."/>
            <person name="Ch S."/>
            <person name="Ch V.R."/>
        </authorList>
    </citation>
    <scope>NUCLEOTIDE SEQUENCE [LARGE SCALE GENOMIC DNA]</scope>
    <source>
        <strain evidence="1 2">JC819</strain>
    </source>
</reference>